<dbReference type="RefSeq" id="WP_155043591.1">
    <property type="nucleotide sequence ID" value="NZ_WMIH01000003.1"/>
</dbReference>
<protein>
    <submittedName>
        <fullName evidence="1">Uncharacterized protein</fullName>
    </submittedName>
</protein>
<gene>
    <name evidence="1" type="ORF">GL284_05145</name>
</gene>
<dbReference type="Proteomes" id="UP000478740">
    <property type="component" value="Unassembled WGS sequence"/>
</dbReference>
<proteinExistence type="predicted"/>
<evidence type="ECO:0000313" key="2">
    <source>
        <dbReference type="Proteomes" id="UP000478740"/>
    </source>
</evidence>
<keyword evidence="2" id="KW-1185">Reference proteome</keyword>
<organism evidence="1 2">
    <name type="scientific">Paracoccus shanxieyensis</name>
    <dbReference type="NCBI Taxonomy" id="2675752"/>
    <lineage>
        <taxon>Bacteria</taxon>
        <taxon>Pseudomonadati</taxon>
        <taxon>Pseudomonadota</taxon>
        <taxon>Alphaproteobacteria</taxon>
        <taxon>Rhodobacterales</taxon>
        <taxon>Paracoccaceae</taxon>
        <taxon>Paracoccus</taxon>
    </lineage>
</organism>
<dbReference type="EMBL" id="WMII01000004">
    <property type="protein sequence ID" value="MTH63651.1"/>
    <property type="molecule type" value="Genomic_DNA"/>
</dbReference>
<name>A0A6L6IVJ0_9RHOB</name>
<sequence>MTILDGFGSDLFAGITAVHMDGAQMDLLDSRGESLIVSHGAVAPAVTAQPTIRPVAPLIGESITLTLGTASGSPAPVADWDLTLDGVSIRNRLDQGELTMEITSPGVYALSVRWTNSAGTATATSTGFTVVAAPVPVINYDLQTLAYIDAETTFGGTATDVASVTARGTGRYVFAKTGTGAAIQRGTTGFTFADGAYLQSQTLSNQPTTDGLFAVADVTLTRYGSNSGQVVDGTGGHVKIRDVSGSLQITGTDDTAVNLTLGSTGYGRRMVIAAQIDDLLDILSGHDVSGNVVSTPHGGMTDPALSRVISGRYLVGTLHRLAIVGRTEGQPWPITMREVVEDFRRGA</sequence>
<comment type="caution">
    <text evidence="1">The sequence shown here is derived from an EMBL/GenBank/DDBJ whole genome shotgun (WGS) entry which is preliminary data.</text>
</comment>
<evidence type="ECO:0000313" key="1">
    <source>
        <dbReference type="EMBL" id="MTH63651.1"/>
    </source>
</evidence>
<reference evidence="1 2" key="1">
    <citation type="submission" date="2019-11" db="EMBL/GenBank/DDBJ databases">
        <authorList>
            <person name="Dong K."/>
        </authorList>
    </citation>
    <scope>NUCLEOTIDE SEQUENCE [LARGE SCALE GENOMIC DNA]</scope>
    <source>
        <strain evidence="1 2">DK608</strain>
    </source>
</reference>
<accession>A0A6L6IVJ0</accession>
<dbReference type="AlphaFoldDB" id="A0A6L6IVJ0"/>